<reference evidence="1" key="1">
    <citation type="submission" date="2023-03" db="EMBL/GenBank/DDBJ databases">
        <authorList>
            <person name="Steffen K."/>
            <person name="Cardenas P."/>
        </authorList>
    </citation>
    <scope>NUCLEOTIDE SEQUENCE</scope>
</reference>
<dbReference type="AlphaFoldDB" id="A0AA35RQH5"/>
<dbReference type="Proteomes" id="UP001174909">
    <property type="component" value="Unassembled WGS sequence"/>
</dbReference>
<protein>
    <submittedName>
        <fullName evidence="1">Uncharacterized protein</fullName>
    </submittedName>
</protein>
<comment type="caution">
    <text evidence="1">The sequence shown here is derived from an EMBL/GenBank/DDBJ whole genome shotgun (WGS) entry which is preliminary data.</text>
</comment>
<evidence type="ECO:0000313" key="2">
    <source>
        <dbReference type="Proteomes" id="UP001174909"/>
    </source>
</evidence>
<organism evidence="1 2">
    <name type="scientific">Geodia barretti</name>
    <name type="common">Barrett's horny sponge</name>
    <dbReference type="NCBI Taxonomy" id="519541"/>
    <lineage>
        <taxon>Eukaryota</taxon>
        <taxon>Metazoa</taxon>
        <taxon>Porifera</taxon>
        <taxon>Demospongiae</taxon>
        <taxon>Heteroscleromorpha</taxon>
        <taxon>Tetractinellida</taxon>
        <taxon>Astrophorina</taxon>
        <taxon>Geodiidae</taxon>
        <taxon>Geodia</taxon>
    </lineage>
</organism>
<keyword evidence="2" id="KW-1185">Reference proteome</keyword>
<evidence type="ECO:0000313" key="1">
    <source>
        <dbReference type="EMBL" id="CAI8015840.1"/>
    </source>
</evidence>
<sequence length="75" mass="8341">MESSLLVSTSPSHPPAPKKVQSWVLGSATRQTQLCVLLSSGWSHRRPWARNIPTSTHSVRLFMLVACCRVKTLLL</sequence>
<accession>A0AA35RQH5</accession>
<gene>
    <name evidence="1" type="ORF">GBAR_LOCUS9785</name>
</gene>
<name>A0AA35RQH5_GEOBA</name>
<dbReference type="EMBL" id="CASHTH010001467">
    <property type="protein sequence ID" value="CAI8015840.1"/>
    <property type="molecule type" value="Genomic_DNA"/>
</dbReference>
<proteinExistence type="predicted"/>